<evidence type="ECO:0000313" key="2">
    <source>
        <dbReference type="Proteomes" id="UP000561045"/>
    </source>
</evidence>
<dbReference type="Proteomes" id="UP000561045">
    <property type="component" value="Unassembled WGS sequence"/>
</dbReference>
<dbReference type="NCBIfam" id="TIGR03347">
    <property type="entry name" value="VI_chp_1"/>
    <property type="match status" value="1"/>
</dbReference>
<dbReference type="PANTHER" id="PTHR35564:SF4">
    <property type="entry name" value="CYTOPLASMIC PROTEIN"/>
    <property type="match status" value="1"/>
</dbReference>
<sequence>MRTAADAIRQASRDALFDAIAREPWKHDFYQALRRLECLHPEQPRWGQALKPADEPLRLGQEPAMSFAPASLSALARPASTPTPRLEVRFFGLFGPNGPLPLHLTEYARGRLMNAGDPTFARFADIFHHRLLTLFYRAWAQAQPTVSLDRPAEDRFGYHLGATFGLGMPSVRNRDALPDMAKLHHAGLLSRQVRNAEGLAQFVAGSLRLPAQVEQFVGHWMTMDPRDRTRLGGATARLGRNALSGSRVWDRQHKFRLQLGPMSIDQYLGLLPGTPGIATLAACVRNYVGDEFAWDARLCLRQADVPKLRLGRRASLGMTTWLGARKQLRDADDLVLDVERILKRSAARYQDAGGGPSNLNHQARNP</sequence>
<dbReference type="Pfam" id="PF06996">
    <property type="entry name" value="T6SS_TssG"/>
    <property type="match status" value="1"/>
</dbReference>
<gene>
    <name evidence="1" type="ORF">GGR36_000958</name>
</gene>
<protein>
    <submittedName>
        <fullName evidence="1">Type VI secretion system protein ImpH</fullName>
    </submittedName>
</protein>
<dbReference type="PANTHER" id="PTHR35564">
    <property type="match status" value="1"/>
</dbReference>
<dbReference type="EMBL" id="JACIET010000001">
    <property type="protein sequence ID" value="MBB4011650.1"/>
    <property type="molecule type" value="Genomic_DNA"/>
</dbReference>
<reference evidence="1 2" key="1">
    <citation type="submission" date="2020-08" db="EMBL/GenBank/DDBJ databases">
        <title>Genomic Encyclopedia of Type Strains, Phase IV (KMG-IV): sequencing the most valuable type-strain genomes for metagenomic binning, comparative biology and taxonomic classification.</title>
        <authorList>
            <person name="Goeker M."/>
        </authorList>
    </citation>
    <scope>NUCLEOTIDE SEQUENCE [LARGE SCALE GENOMIC DNA]</scope>
    <source>
        <strain evidence="1 2">DSM 106739</strain>
    </source>
</reference>
<comment type="caution">
    <text evidence="1">The sequence shown here is derived from an EMBL/GenBank/DDBJ whole genome shotgun (WGS) entry which is preliminary data.</text>
</comment>
<proteinExistence type="predicted"/>
<organism evidence="1 2">
    <name type="scientific">Niveibacterium umoris</name>
    <dbReference type="NCBI Taxonomy" id="1193620"/>
    <lineage>
        <taxon>Bacteria</taxon>
        <taxon>Pseudomonadati</taxon>
        <taxon>Pseudomonadota</taxon>
        <taxon>Betaproteobacteria</taxon>
        <taxon>Rhodocyclales</taxon>
        <taxon>Rhodocyclaceae</taxon>
        <taxon>Niveibacterium</taxon>
    </lineage>
</organism>
<keyword evidence="2" id="KW-1185">Reference proteome</keyword>
<accession>A0A840BF43</accession>
<dbReference type="AlphaFoldDB" id="A0A840BF43"/>
<evidence type="ECO:0000313" key="1">
    <source>
        <dbReference type="EMBL" id="MBB4011650.1"/>
    </source>
</evidence>
<dbReference type="InterPro" id="IPR010732">
    <property type="entry name" value="T6SS_TssG-like"/>
</dbReference>
<name>A0A840BF43_9RHOO</name>
<dbReference type="RefSeq" id="WP_338086619.1">
    <property type="nucleotide sequence ID" value="NZ_BAABLE010000011.1"/>
</dbReference>